<evidence type="ECO:0000256" key="2">
    <source>
        <dbReference type="SAM" id="Phobius"/>
    </source>
</evidence>
<evidence type="ECO:0000256" key="1">
    <source>
        <dbReference type="SAM" id="MobiDB-lite"/>
    </source>
</evidence>
<feature type="compositionally biased region" description="Polar residues" evidence="1">
    <location>
        <begin position="167"/>
        <end position="176"/>
    </location>
</feature>
<keyword evidence="2" id="KW-0472">Membrane</keyword>
<feature type="transmembrane region" description="Helical" evidence="2">
    <location>
        <begin position="397"/>
        <end position="421"/>
    </location>
</feature>
<sequence>MNQQQGKEAFDQSFSQIVGAWNQMQGDALNSALDAYSQGIKDSISNGSGGFTNQSIDVQQGFVAEAHLVGSFNVEASVKGLNNHRATRNSGVHNDPVADAVVTTPDGATTTHQMKFYKDGQKTSAALSPERYDTVDSKIVPSDQVLDVKASASKQAARNQDIRPGVSKSNQHTVDTATDKLASKDGKVSSTGLKRKGDGSAEELTKRTKENNEGAEYGEKARVRREFNSMQYRNAAKGGAIAGAASEGVSILIDILRSDKPMTLDDCMDAATRLVASAAKGAGNALLITGIQHAGQAMVDAAKNQGTKAVDQAMGKHLVKGNVAAAVTQITVQLAQNLYRFSQGEIDNLQLASATVGSTMQIVGGSLSYTAGAAVGTWLGASVPAAISGYAIAGTTFGAVGVMASGMVFGIGFALAAGAYVNHFSTEGRTLATNQLNSALEQLNGGKIDMSSYVGKVATMSEMTFQWSDLLPFSGAISVLAEYGQRKNQLQATRSHIESMIDALPAQEQAIMQELTDQYRKAIQHVDQQYMEARASITKQALDQFDTLSEQLNEHLEQKFLLFEPIRKSYIEQSKLMDLEVRKAQEDDERAKVYRSELLDLQTKLNTFTTSDKADRALKENLRETIVVRLEMLIPHKTGWDEACEFLELQ</sequence>
<protein>
    <submittedName>
        <fullName evidence="3">Uncharacterized protein</fullName>
    </submittedName>
</protein>
<accession>A1VVJ1</accession>
<dbReference type="AlphaFoldDB" id="A1VVJ1"/>
<name>A1VVJ1_POLNA</name>
<dbReference type="Proteomes" id="UP000000644">
    <property type="component" value="Plasmid pPNAP01"/>
</dbReference>
<keyword evidence="2" id="KW-1133">Transmembrane helix</keyword>
<evidence type="ECO:0000313" key="4">
    <source>
        <dbReference type="Proteomes" id="UP000000644"/>
    </source>
</evidence>
<dbReference type="RefSeq" id="WP_011798042.1">
    <property type="nucleotide sequence ID" value="NC_008757.1"/>
</dbReference>
<evidence type="ECO:0000313" key="3">
    <source>
        <dbReference type="EMBL" id="ABM39669.1"/>
    </source>
</evidence>
<dbReference type="OrthoDB" id="6747916at2"/>
<reference evidence="4" key="1">
    <citation type="journal article" date="2009" name="Environ. Microbiol.">
        <title>The genome of Polaromonas naphthalenivorans strain CJ2, isolated from coal tar-contaminated sediment, reveals physiological and metabolic versatility and evolution through extensive horizontal gene transfer.</title>
        <authorList>
            <person name="Yagi J.M."/>
            <person name="Sims D."/>
            <person name="Brettin T."/>
            <person name="Bruce D."/>
            <person name="Madsen E.L."/>
        </authorList>
    </citation>
    <scope>NUCLEOTIDE SEQUENCE [LARGE SCALE GENOMIC DNA]</scope>
    <source>
        <strain evidence="4">CJ2</strain>
        <plasmid evidence="4">Plasmid pPNAP01</plasmid>
    </source>
</reference>
<dbReference type="EMBL" id="CP000530">
    <property type="protein sequence ID" value="ABM39669.1"/>
    <property type="molecule type" value="Genomic_DNA"/>
</dbReference>
<gene>
    <name evidence="3" type="ordered locus">Pnap_4391</name>
</gene>
<dbReference type="HOGENOM" id="CLU_422016_0_0_4"/>
<feature type="compositionally biased region" description="Basic and acidic residues" evidence="1">
    <location>
        <begin position="177"/>
        <end position="187"/>
    </location>
</feature>
<geneLocation type="plasmid" evidence="3 4">
    <name>pPNAP01</name>
</geneLocation>
<organism evidence="3 4">
    <name type="scientific">Polaromonas naphthalenivorans (strain CJ2)</name>
    <dbReference type="NCBI Taxonomy" id="365044"/>
    <lineage>
        <taxon>Bacteria</taxon>
        <taxon>Pseudomonadati</taxon>
        <taxon>Pseudomonadota</taxon>
        <taxon>Betaproteobacteria</taxon>
        <taxon>Burkholderiales</taxon>
        <taxon>Comamonadaceae</taxon>
        <taxon>Polaromonas</taxon>
    </lineage>
</organism>
<keyword evidence="4" id="KW-1185">Reference proteome</keyword>
<feature type="compositionally biased region" description="Basic and acidic residues" evidence="1">
    <location>
        <begin position="195"/>
        <end position="220"/>
    </location>
</feature>
<feature type="region of interest" description="Disordered" evidence="1">
    <location>
        <begin position="150"/>
        <end position="220"/>
    </location>
</feature>
<dbReference type="KEGG" id="pna:Pnap_4391"/>
<keyword evidence="3" id="KW-0614">Plasmid</keyword>
<proteinExistence type="predicted"/>
<keyword evidence="2" id="KW-0812">Transmembrane</keyword>